<dbReference type="RefSeq" id="WP_346154430.1">
    <property type="nucleotide sequence ID" value="NZ_BAAATE010000034.1"/>
</dbReference>
<name>A0ABN3T206_9ACTN</name>
<dbReference type="Proteomes" id="UP001501666">
    <property type="component" value="Unassembled WGS sequence"/>
</dbReference>
<keyword evidence="3" id="KW-1185">Reference proteome</keyword>
<evidence type="ECO:0000313" key="2">
    <source>
        <dbReference type="EMBL" id="GAA2691721.1"/>
    </source>
</evidence>
<dbReference type="InterPro" id="IPR041657">
    <property type="entry name" value="HTH_17"/>
</dbReference>
<organism evidence="2 3">
    <name type="scientific">Nonomuraea recticatena</name>
    <dbReference type="NCBI Taxonomy" id="46178"/>
    <lineage>
        <taxon>Bacteria</taxon>
        <taxon>Bacillati</taxon>
        <taxon>Actinomycetota</taxon>
        <taxon>Actinomycetes</taxon>
        <taxon>Streptosporangiales</taxon>
        <taxon>Streptosporangiaceae</taxon>
        <taxon>Nonomuraea</taxon>
    </lineage>
</organism>
<evidence type="ECO:0000313" key="3">
    <source>
        <dbReference type="Proteomes" id="UP001501666"/>
    </source>
</evidence>
<proteinExistence type="predicted"/>
<dbReference type="EMBL" id="BAAATE010000034">
    <property type="protein sequence ID" value="GAA2691721.1"/>
    <property type="molecule type" value="Genomic_DNA"/>
</dbReference>
<dbReference type="Pfam" id="PF12728">
    <property type="entry name" value="HTH_17"/>
    <property type="match status" value="1"/>
</dbReference>
<protein>
    <recommendedName>
        <fullName evidence="1">Helix-turn-helix domain-containing protein</fullName>
    </recommendedName>
</protein>
<sequence length="211" mass="22800">MTGMTSMSSVNELITAKDALTSIATLADQLGQAARNAAHGLAAIPPADTATRTGIQTELNPLTAEQRIHRAPTQIANDSEHIYNQINSAGAAGTTVSDLAAITGHNAYRTRRALQDLEAAHRIFRTTTSGSPTHRWYSDSNRTALINTMRRRVPTHDLTVSEAAAILNVPEQRIRDMIKAKQLAGRTVGRAFIIHRKALLDHIQAIGTPAQ</sequence>
<comment type="caution">
    <text evidence="2">The sequence shown here is derived from an EMBL/GenBank/DDBJ whole genome shotgun (WGS) entry which is preliminary data.</text>
</comment>
<dbReference type="NCBIfam" id="TIGR01764">
    <property type="entry name" value="excise"/>
    <property type="match status" value="1"/>
</dbReference>
<feature type="domain" description="Helix-turn-helix" evidence="1">
    <location>
        <begin position="158"/>
        <end position="204"/>
    </location>
</feature>
<dbReference type="InterPro" id="IPR010093">
    <property type="entry name" value="SinI_DNA-bd"/>
</dbReference>
<accession>A0ABN3T206</accession>
<evidence type="ECO:0000259" key="1">
    <source>
        <dbReference type="Pfam" id="PF12728"/>
    </source>
</evidence>
<reference evidence="2 3" key="1">
    <citation type="journal article" date="2019" name="Int. J. Syst. Evol. Microbiol.">
        <title>The Global Catalogue of Microorganisms (GCM) 10K type strain sequencing project: providing services to taxonomists for standard genome sequencing and annotation.</title>
        <authorList>
            <consortium name="The Broad Institute Genomics Platform"/>
            <consortium name="The Broad Institute Genome Sequencing Center for Infectious Disease"/>
            <person name="Wu L."/>
            <person name="Ma J."/>
        </authorList>
    </citation>
    <scope>NUCLEOTIDE SEQUENCE [LARGE SCALE GENOMIC DNA]</scope>
    <source>
        <strain evidence="2 3">JCM 6835</strain>
    </source>
</reference>
<gene>
    <name evidence="2" type="ORF">GCM10010412_082160</name>
</gene>